<evidence type="ECO:0000313" key="1">
    <source>
        <dbReference type="EMBL" id="MFC3763056.1"/>
    </source>
</evidence>
<protein>
    <submittedName>
        <fullName evidence="1">Uncharacterized protein</fullName>
    </submittedName>
</protein>
<dbReference type="RefSeq" id="WP_385927748.1">
    <property type="nucleotide sequence ID" value="NZ_JBHRZH010000017.1"/>
</dbReference>
<reference evidence="2" key="1">
    <citation type="journal article" date="2019" name="Int. J. Syst. Evol. Microbiol.">
        <title>The Global Catalogue of Microorganisms (GCM) 10K type strain sequencing project: providing services to taxonomists for standard genome sequencing and annotation.</title>
        <authorList>
            <consortium name="The Broad Institute Genomics Platform"/>
            <consortium name="The Broad Institute Genome Sequencing Center for Infectious Disease"/>
            <person name="Wu L."/>
            <person name="Ma J."/>
        </authorList>
    </citation>
    <scope>NUCLEOTIDE SEQUENCE [LARGE SCALE GENOMIC DNA]</scope>
    <source>
        <strain evidence="2">CGMCC 4.7241</strain>
    </source>
</reference>
<evidence type="ECO:0000313" key="2">
    <source>
        <dbReference type="Proteomes" id="UP001595699"/>
    </source>
</evidence>
<accession>A0ABV7YEI3</accession>
<keyword evidence="2" id="KW-1185">Reference proteome</keyword>
<proteinExistence type="predicted"/>
<comment type="caution">
    <text evidence="1">The sequence shown here is derived from an EMBL/GenBank/DDBJ whole genome shotgun (WGS) entry which is preliminary data.</text>
</comment>
<dbReference type="EMBL" id="JBHRZH010000017">
    <property type="protein sequence ID" value="MFC3763056.1"/>
    <property type="molecule type" value="Genomic_DNA"/>
</dbReference>
<name>A0ABV7YEI3_9ACTN</name>
<sequence>MGNVTMRDQLIAAYNLHDSPTVRAPRRLNEGHLHSNLLNEGALHSKPRPPPPQPVIMNVIMKPDRSYSPGLAS</sequence>
<organism evidence="1 2">
    <name type="scientific">Tenggerimyces flavus</name>
    <dbReference type="NCBI Taxonomy" id="1708749"/>
    <lineage>
        <taxon>Bacteria</taxon>
        <taxon>Bacillati</taxon>
        <taxon>Actinomycetota</taxon>
        <taxon>Actinomycetes</taxon>
        <taxon>Propionibacteriales</taxon>
        <taxon>Nocardioidaceae</taxon>
        <taxon>Tenggerimyces</taxon>
    </lineage>
</organism>
<gene>
    <name evidence="1" type="ORF">ACFOUW_19600</name>
</gene>
<dbReference type="Proteomes" id="UP001595699">
    <property type="component" value="Unassembled WGS sequence"/>
</dbReference>